<sequence>MINMEFSDFFDIMWTYLADPESKESNKEGRPEFLKNLIDMLIREPQTEEEDQKAENGDLNPLNNKEADTINKYCSGSRKIPKKDAKDILKRISDGNRFFERIVFAAPGAKKGIRDELRKRSFNVTSASLGKVCFDIMKAFLEKFKEGKSSVTESDIADDKKNVTYLKLVHDVQFKCPLCGRELITDGDTEAIAGYDVVHIFPANLSMEGKAEFSKIKKAPENSDALENKIPLCLNCANLYLENPTLKNYQTLVNEKRRIDIEHKLAKGLNQLTLEDNLIKAIKGLKEIKPDKITNSISYDAHKIEEKINNDYPLQGAVQFYVMGYYNKIRDQFSSMEGNSFSFDDLATTIKLAYIKFKREGLSQSEVFNHLAHWILDKEHLENDFIEAARILVAFFVQNCEVFEVENAQ</sequence>
<evidence type="ECO:0000259" key="1">
    <source>
        <dbReference type="Pfam" id="PF20277"/>
    </source>
</evidence>
<evidence type="ECO:0000313" key="3">
    <source>
        <dbReference type="Proteomes" id="UP000000664"/>
    </source>
</evidence>
<protein>
    <submittedName>
        <fullName evidence="2">Zn-ribbon containing protein</fullName>
    </submittedName>
</protein>
<dbReference type="Proteomes" id="UP000000664">
    <property type="component" value="Chromosome"/>
</dbReference>
<accession>A0A805YR79</accession>
<evidence type="ECO:0000313" key="2">
    <source>
        <dbReference type="EMBL" id="ABJ60825.1"/>
    </source>
</evidence>
<proteinExistence type="predicted"/>
<dbReference type="InterPro" id="IPR046921">
    <property type="entry name" value="ABC-3C_CTD11"/>
</dbReference>
<dbReference type="EMBL" id="CP000413">
    <property type="protein sequence ID" value="ABJ60825.1"/>
    <property type="molecule type" value="Genomic_DNA"/>
</dbReference>
<reference evidence="2 3" key="1">
    <citation type="journal article" date="2006" name="Proc. Natl. Acad. Sci. U.S.A.">
        <title>Comparative genomics of the lactic acid bacteria.</title>
        <authorList>
            <person name="Makarova K."/>
            <person name="Slesarev A."/>
            <person name="Wolf Y."/>
            <person name="Sorokin A."/>
            <person name="Mirkin B."/>
            <person name="Koonin E."/>
            <person name="Pavlov A."/>
            <person name="Pavlova N."/>
            <person name="Karamychev V."/>
            <person name="Polouchine N."/>
            <person name="Shakhova V."/>
            <person name="Grigoriev I."/>
            <person name="Lou Y."/>
            <person name="Rohksar D."/>
            <person name="Lucas S."/>
            <person name="Huang K."/>
            <person name="Goodstein D.M."/>
            <person name="Hawkins T."/>
            <person name="Plengvidhya V."/>
            <person name="Welker D."/>
            <person name="Hughes J."/>
            <person name="Goh Y."/>
            <person name="Benson A."/>
            <person name="Baldwin K."/>
            <person name="Lee J.H."/>
            <person name="Diaz-Muniz I."/>
            <person name="Dosti B."/>
            <person name="Smeianov V."/>
            <person name="Wechter W."/>
            <person name="Barabote R."/>
            <person name="Lorca G."/>
            <person name="Altermann E."/>
            <person name="Barrangou R."/>
            <person name="Ganesan B."/>
            <person name="Xie Y."/>
            <person name="Rawsthorne H."/>
            <person name="Tamir D."/>
            <person name="Parker C."/>
            <person name="Breidt F."/>
            <person name="Broadbent J."/>
            <person name="Hutkins R."/>
            <person name="O'Sullivan D."/>
            <person name="Steele J."/>
            <person name="Unlu G."/>
            <person name="Saier M."/>
            <person name="Klaenhammer T."/>
            <person name="Richardson P."/>
            <person name="Kozyavkin S."/>
            <person name="Weimer B."/>
            <person name="Mills D."/>
        </authorList>
    </citation>
    <scope>NUCLEOTIDE SEQUENCE [LARGE SCALE GENOMIC DNA]</scope>
    <source>
        <strain evidence="3">ATCC 33323 / DSM 20243 / BCRC 14619 / CIP 102991 / JCM 1131 / KCTC 3163 / NCIMB 11718 / NCTC 13722 / AM63</strain>
    </source>
</reference>
<dbReference type="KEGG" id="lga:LGAS_1468"/>
<dbReference type="Pfam" id="PF20277">
    <property type="entry name" value="CTD11"/>
    <property type="match status" value="1"/>
</dbReference>
<organism evidence="2 3">
    <name type="scientific">Lactobacillus gasseri (strain ATCC 33323 / DSM 20243 / BCRC 14619 / CIP 102991 / JCM 1131 / KCTC 3163 / NCIMB 11718 / NCTC 13722 / AM63)</name>
    <dbReference type="NCBI Taxonomy" id="324831"/>
    <lineage>
        <taxon>Bacteria</taxon>
        <taxon>Bacillati</taxon>
        <taxon>Bacillota</taxon>
        <taxon>Bacilli</taxon>
        <taxon>Lactobacillales</taxon>
        <taxon>Lactobacillaceae</taxon>
        <taxon>Lactobacillus</taxon>
    </lineage>
</organism>
<name>A0A805YR79_LACGA</name>
<gene>
    <name evidence="2" type="ordered locus">LGAS_1468</name>
</gene>
<dbReference type="AlphaFoldDB" id="A0A805YR79"/>
<feature type="domain" description="ABC-three component systems C-terminal" evidence="1">
    <location>
        <begin position="267"/>
        <end position="403"/>
    </location>
</feature>